<reference evidence="4" key="1">
    <citation type="submission" date="2018-05" db="EMBL/GenBank/DDBJ databases">
        <authorList>
            <person name="Ashton P.M."/>
            <person name="Dallman T."/>
            <person name="Nair S."/>
            <person name="De Pinna E."/>
            <person name="Peters T."/>
            <person name="Grant K."/>
        </authorList>
    </citation>
    <scope>NUCLEOTIDE SEQUENCE [LARGE SCALE GENOMIC DNA]</scope>
    <source>
        <strain evidence="4">474878</strain>
    </source>
</reference>
<evidence type="ECO:0000256" key="2">
    <source>
        <dbReference type="ARBA" id="ARBA00022679"/>
    </source>
</evidence>
<dbReference type="Proteomes" id="UP000839781">
    <property type="component" value="Unassembled WGS sequence"/>
</dbReference>
<evidence type="ECO:0000313" key="4">
    <source>
        <dbReference type="EMBL" id="ECJ4378832.1"/>
    </source>
</evidence>
<accession>A0A3T3L522</accession>
<dbReference type="InterPro" id="IPR029063">
    <property type="entry name" value="SAM-dependent_MTases_sf"/>
</dbReference>
<dbReference type="EMBL" id="AAIYJF010000013">
    <property type="protein sequence ID" value="ECJ4378832.1"/>
    <property type="molecule type" value="Genomic_DNA"/>
</dbReference>
<evidence type="ECO:0000256" key="1">
    <source>
        <dbReference type="ARBA" id="ARBA00022603"/>
    </source>
</evidence>
<proteinExistence type="predicted"/>
<dbReference type="PANTHER" id="PTHR43861">
    <property type="entry name" value="TRANS-ACONITATE 2-METHYLTRANSFERASE-RELATED"/>
    <property type="match status" value="1"/>
</dbReference>
<name>A0A3T3L522_SALDZ</name>
<dbReference type="InterPro" id="IPR041698">
    <property type="entry name" value="Methyltransf_25"/>
</dbReference>
<dbReference type="Pfam" id="PF13649">
    <property type="entry name" value="Methyltransf_25"/>
    <property type="match status" value="1"/>
</dbReference>
<dbReference type="GO" id="GO:0008168">
    <property type="term" value="F:methyltransferase activity"/>
    <property type="evidence" value="ECO:0007669"/>
    <property type="project" value="UniProtKB-KW"/>
</dbReference>
<dbReference type="PANTHER" id="PTHR43861:SF1">
    <property type="entry name" value="TRANS-ACONITATE 2-METHYLTRANSFERASE"/>
    <property type="match status" value="1"/>
</dbReference>
<protein>
    <submittedName>
        <fullName evidence="4">Class I SAM-dependent methyltransferase</fullName>
    </submittedName>
</protein>
<sequence>MLSTQCSDSSSARESLAKLSQFDSATFDEYAGLYEELLSWPYRKELELPTLELLLGDLSGLNVLDFGCGPGNISRWLNALGAKSIVGYDISEGMINYARRREEKEQLGIDYFTEINEKYEEHFDIVLAVYVMPYISHSEDLLTMSQTMIKMLKPGGRLITLPMHPEFNLDPEYYRSVGLRLIEEQPRADGSQVRLHICQPPYDVNIQAYYWSRQTLESVLYQVGFQIVNWKSLSVPSKPLSLELSLYLQCPHAAIIECIKE</sequence>
<dbReference type="AlphaFoldDB" id="A0A3T3L522"/>
<dbReference type="CDD" id="cd02440">
    <property type="entry name" value="AdoMet_MTases"/>
    <property type="match status" value="1"/>
</dbReference>
<comment type="caution">
    <text evidence="4">The sequence shown here is derived from an EMBL/GenBank/DDBJ whole genome shotgun (WGS) entry which is preliminary data.</text>
</comment>
<keyword evidence="1 4" id="KW-0489">Methyltransferase</keyword>
<dbReference type="RefSeq" id="WP_088759983.1">
    <property type="nucleotide sequence ID" value="NZ_CP117188.1"/>
</dbReference>
<feature type="domain" description="Methyltransferase" evidence="3">
    <location>
        <begin position="63"/>
        <end position="156"/>
    </location>
</feature>
<gene>
    <name evidence="4" type="ORF">DLB95_16680</name>
</gene>
<dbReference type="GO" id="GO:0032259">
    <property type="term" value="P:methylation"/>
    <property type="evidence" value="ECO:0007669"/>
    <property type="project" value="UniProtKB-KW"/>
</dbReference>
<dbReference type="SUPFAM" id="SSF53335">
    <property type="entry name" value="S-adenosyl-L-methionine-dependent methyltransferases"/>
    <property type="match status" value="1"/>
</dbReference>
<evidence type="ECO:0000259" key="3">
    <source>
        <dbReference type="Pfam" id="PF13649"/>
    </source>
</evidence>
<keyword evidence="2 4" id="KW-0808">Transferase</keyword>
<organism evidence="4">
    <name type="scientific">Salmonella diarizonae</name>
    <dbReference type="NCBI Taxonomy" id="59204"/>
    <lineage>
        <taxon>Bacteria</taxon>
        <taxon>Pseudomonadati</taxon>
        <taxon>Pseudomonadota</taxon>
        <taxon>Gammaproteobacteria</taxon>
        <taxon>Enterobacterales</taxon>
        <taxon>Enterobacteriaceae</taxon>
        <taxon>Salmonella</taxon>
    </lineage>
</organism>
<dbReference type="Gene3D" id="3.40.50.150">
    <property type="entry name" value="Vaccinia Virus protein VP39"/>
    <property type="match status" value="1"/>
</dbReference>